<sequence>MPAETPLPRMITAQSDIVLSKYLTELLKELFGNSDCLLFKRLVTATPHSTHIAYVALRIIVEGTIWVLVDKERRDAQNNTNVELQDSLNTVLRIFSDSRQGMRFADFQKSLDAPALAYYSGLAEDDSFTLPLPAWKDNRFWRPSIPEIINNEYEAKDVFRPA</sequence>
<dbReference type="EMBL" id="CAWUHB010000163">
    <property type="protein sequence ID" value="CAK7237501.1"/>
    <property type="molecule type" value="Genomic_DNA"/>
</dbReference>
<protein>
    <submittedName>
        <fullName evidence="1">Uncharacterized protein</fullName>
    </submittedName>
</protein>
<organism evidence="1 2">
    <name type="scientific">Sporothrix curviconia</name>
    <dbReference type="NCBI Taxonomy" id="1260050"/>
    <lineage>
        <taxon>Eukaryota</taxon>
        <taxon>Fungi</taxon>
        <taxon>Dikarya</taxon>
        <taxon>Ascomycota</taxon>
        <taxon>Pezizomycotina</taxon>
        <taxon>Sordariomycetes</taxon>
        <taxon>Sordariomycetidae</taxon>
        <taxon>Ophiostomatales</taxon>
        <taxon>Ophiostomataceae</taxon>
        <taxon>Sporothrix</taxon>
    </lineage>
</organism>
<evidence type="ECO:0000313" key="2">
    <source>
        <dbReference type="Proteomes" id="UP001642405"/>
    </source>
</evidence>
<evidence type="ECO:0000313" key="1">
    <source>
        <dbReference type="EMBL" id="CAK7237501.1"/>
    </source>
</evidence>
<reference evidence="1 2" key="1">
    <citation type="submission" date="2024-01" db="EMBL/GenBank/DDBJ databases">
        <authorList>
            <person name="Allen C."/>
            <person name="Tagirdzhanova G."/>
        </authorList>
    </citation>
    <scope>NUCLEOTIDE SEQUENCE [LARGE SCALE GENOMIC DNA]</scope>
</reference>
<keyword evidence="2" id="KW-1185">Reference proteome</keyword>
<proteinExistence type="predicted"/>
<dbReference type="Proteomes" id="UP001642405">
    <property type="component" value="Unassembled WGS sequence"/>
</dbReference>
<comment type="caution">
    <text evidence="1">The sequence shown here is derived from an EMBL/GenBank/DDBJ whole genome shotgun (WGS) entry which is preliminary data.</text>
</comment>
<name>A0ABP0D2L3_9PEZI</name>
<accession>A0ABP0D2L3</accession>
<gene>
    <name evidence="1" type="ORF">SCUCBS95973_009976</name>
</gene>